<evidence type="ECO:0000259" key="7">
    <source>
        <dbReference type="Pfam" id="PF23726"/>
    </source>
</evidence>
<dbReference type="Pfam" id="PF23726">
    <property type="entry name" value="Beta-prop_RSE1_2nd"/>
    <property type="match status" value="1"/>
</dbReference>
<gene>
    <name evidence="8" type="ORF">FN846DRAFT_951498</name>
</gene>
<evidence type="ECO:0000259" key="6">
    <source>
        <dbReference type="Pfam" id="PF10433"/>
    </source>
</evidence>
<dbReference type="InParanoid" id="A0A5J5EVU1"/>
<dbReference type="OrthoDB" id="433457at2759"/>
<dbReference type="GO" id="GO:0003676">
    <property type="term" value="F:nucleic acid binding"/>
    <property type="evidence" value="ECO:0007669"/>
    <property type="project" value="InterPro"/>
</dbReference>
<dbReference type="AlphaFoldDB" id="A0A5J5EVU1"/>
<comment type="similarity">
    <text evidence="2">Belongs to the DDB1 family.</text>
</comment>
<name>A0A5J5EVU1_9PEZI</name>
<dbReference type="InterPro" id="IPR058543">
    <property type="entry name" value="Beta-prop_RSE1/DDB1/CPSF1_2nd"/>
</dbReference>
<protein>
    <recommendedName>
        <fullName evidence="3">DNA damage-binding protein 1</fullName>
    </recommendedName>
</protein>
<dbReference type="InterPro" id="IPR004871">
    <property type="entry name" value="RSE1/DDB1/CPSF1_C"/>
</dbReference>
<dbReference type="GO" id="GO:0005634">
    <property type="term" value="C:nucleus"/>
    <property type="evidence" value="ECO:0007669"/>
    <property type="project" value="UniProtKB-SubCell"/>
</dbReference>
<keyword evidence="4" id="KW-0539">Nucleus</keyword>
<evidence type="ECO:0000256" key="3">
    <source>
        <dbReference type="ARBA" id="ARBA00014577"/>
    </source>
</evidence>
<dbReference type="Gene3D" id="1.10.150.910">
    <property type="match status" value="1"/>
</dbReference>
<dbReference type="Proteomes" id="UP000326924">
    <property type="component" value="Unassembled WGS sequence"/>
</dbReference>
<reference evidence="8 9" key="1">
    <citation type="submission" date="2019-09" db="EMBL/GenBank/DDBJ databases">
        <title>Draft genome of the ectomycorrhizal ascomycete Sphaerosporella brunnea.</title>
        <authorList>
            <consortium name="DOE Joint Genome Institute"/>
            <person name="Benucci G.M."/>
            <person name="Marozzi G."/>
            <person name="Antonielli L."/>
            <person name="Sanchez S."/>
            <person name="Marco P."/>
            <person name="Wang X."/>
            <person name="Falini L.B."/>
            <person name="Barry K."/>
            <person name="Haridas S."/>
            <person name="Lipzen A."/>
            <person name="Labutti K."/>
            <person name="Grigoriev I.V."/>
            <person name="Murat C."/>
            <person name="Martin F."/>
            <person name="Albertini E."/>
            <person name="Donnini D."/>
            <person name="Bonito G."/>
        </authorList>
    </citation>
    <scope>NUCLEOTIDE SEQUENCE [LARGE SCALE GENOMIC DNA]</scope>
    <source>
        <strain evidence="8 9">Sb_GMNB300</strain>
    </source>
</reference>
<evidence type="ECO:0000256" key="2">
    <source>
        <dbReference type="ARBA" id="ARBA00007453"/>
    </source>
</evidence>
<organism evidence="8 9">
    <name type="scientific">Sphaerosporella brunnea</name>
    <dbReference type="NCBI Taxonomy" id="1250544"/>
    <lineage>
        <taxon>Eukaryota</taxon>
        <taxon>Fungi</taxon>
        <taxon>Dikarya</taxon>
        <taxon>Ascomycota</taxon>
        <taxon>Pezizomycotina</taxon>
        <taxon>Pezizomycetes</taxon>
        <taxon>Pezizales</taxon>
        <taxon>Pyronemataceae</taxon>
        <taxon>Sphaerosporella</taxon>
    </lineage>
</organism>
<dbReference type="InterPro" id="IPR018846">
    <property type="entry name" value="Beta-prop_RSE1/DDB1/CPSF1_1st"/>
</dbReference>
<dbReference type="Pfam" id="PF10433">
    <property type="entry name" value="Beta-prop_RSE1_1st"/>
    <property type="match status" value="1"/>
</dbReference>
<evidence type="ECO:0000256" key="1">
    <source>
        <dbReference type="ARBA" id="ARBA00004123"/>
    </source>
</evidence>
<evidence type="ECO:0000259" key="5">
    <source>
        <dbReference type="Pfam" id="PF03178"/>
    </source>
</evidence>
<feature type="domain" description="RSE1/DDB1/CPSF1 C-terminal" evidence="5">
    <location>
        <begin position="778"/>
        <end position="1101"/>
    </location>
</feature>
<proteinExistence type="inferred from homology"/>
<sequence length="1140" mass="125180">MAYVASIHKASSVRHAIKAHFLSPDEPSLIVAKSNCAEIFDFSASGLTSRTSLTVYGTINCLLSFHPSNSPTEHLFIATEDHDYFTVSWDAERGTIRNEILAQNVADKFLRDAPAGAKYLADPGGRMLGVHVYEGLFLAIPTVQMEKKGRKKSVKASEIGSLDEHCPIRMKELKVVDLTFLHGTSVPVLAILHRGGKTNSVHLETYQIVRSGGTCEFQEWEIKSSNLEAEANMLIPLPEPLGGVLVLGEQTVVYFPVPGGQAHAIKRPLAQPTVFYTWGMVDNQRYLLSDETGKLKMLFLDLDEDGNVSEIKVEMIGQTSIASKILYLDNGHVFIGSHYGDSQLVKLSSFDPKLQVIQNFPSLAPILDFQVISSSQSGTEDQPDQYSSGQSRIVSGCGGFTAGGLRSVRNGVGLKDSAILAEWEGGRGLWALRSDVNSGYQDTLLVSFIDETRAFGFDAEGEGEVEELEEFKSFSLDEETLTAVNLPGERLLQVTPSRIKLVDLESGTLLSEITPTSKIISASVSYDKLICNVGSKSIVVYNIAGVLEEVKGRVFEHEIACLFAAPDFPDVCAVGFWTSALVQLLSLPGLEPLAQESLGGGAAAITIPRSIVMARVLEKQPPTLLVAMGDGTLYTFSVNDKASYVLSHKKSVALGTQAFYFQTIPRKDDIVSVFAACDHPTLIYSDDGRLMYSAVTAENVTYLTPFNTQSFPSSVAVLAGGELKISTVDTTRNIHVKTLTIGDVVRRVSYSKERQVHGIVTVRHSFDVSSGEEKFSCFVSIVDDTEFAIVDSYKLRERELVECILCAKLDNGDGTKSDKFVVGTGFQSDQEIEDEEPEPQEGRLLVFEFSEDRKLKLAADLKVDSIVKCIDIVNDNIVAALNKTIDVFSFKYPNTPTKPELIKLITYRCHSEPLDLGVFGDMIAVGDMMKGPAILQYSSDPSPKLMETCRTFSVVWTTAIDMMDKDTLINADAEGNISIWQRDDALMVADRKRLRLIGDMCLGEMVNRIRRVDALPQQRLAQDVPIQPVAYIATVEGSIYLLGKISEAKTQLLLQLQANLAKFIDSIGGLQFNRWRAFSTPGRSAEEPYRFVDGDFIERFLELPEDVAEKVVKGGNSELYALDASVDEVRGLVESLKAVH</sequence>
<feature type="domain" description="RSE1/DDB1/CPSF1 second beta-propeller" evidence="7">
    <location>
        <begin position="424"/>
        <end position="728"/>
    </location>
</feature>
<comment type="caution">
    <text evidence="8">The sequence shown here is derived from an EMBL/GenBank/DDBJ whole genome shotgun (WGS) entry which is preliminary data.</text>
</comment>
<keyword evidence="9" id="KW-1185">Reference proteome</keyword>
<evidence type="ECO:0000313" key="9">
    <source>
        <dbReference type="Proteomes" id="UP000326924"/>
    </source>
</evidence>
<dbReference type="SUPFAM" id="SSF50998">
    <property type="entry name" value="Quinoprotein alcohol dehydrogenase-like"/>
    <property type="match status" value="1"/>
</dbReference>
<accession>A0A5J5EVU1</accession>
<dbReference type="InterPro" id="IPR050358">
    <property type="entry name" value="RSE1/DDB1/CFT1"/>
</dbReference>
<dbReference type="InterPro" id="IPR011047">
    <property type="entry name" value="Quinoprotein_ADH-like_sf"/>
</dbReference>
<dbReference type="PANTHER" id="PTHR10644">
    <property type="entry name" value="DNA REPAIR/RNA PROCESSING CPSF FAMILY"/>
    <property type="match status" value="1"/>
</dbReference>
<evidence type="ECO:0000256" key="4">
    <source>
        <dbReference type="ARBA" id="ARBA00023242"/>
    </source>
</evidence>
<evidence type="ECO:0000313" key="8">
    <source>
        <dbReference type="EMBL" id="KAA8904984.1"/>
    </source>
</evidence>
<feature type="domain" description="RSE1/DDB1/CPSF1 first beta-propeller" evidence="6">
    <location>
        <begin position="12"/>
        <end position="361"/>
    </location>
</feature>
<dbReference type="EMBL" id="VXIS01000102">
    <property type="protein sequence ID" value="KAA8904984.1"/>
    <property type="molecule type" value="Genomic_DNA"/>
</dbReference>
<comment type="subcellular location">
    <subcellularLocation>
        <location evidence="1">Nucleus</location>
    </subcellularLocation>
</comment>
<dbReference type="InterPro" id="IPR015943">
    <property type="entry name" value="WD40/YVTN_repeat-like_dom_sf"/>
</dbReference>
<dbReference type="Gene3D" id="2.130.10.10">
    <property type="entry name" value="YVTN repeat-like/Quinoprotein amine dehydrogenase"/>
    <property type="match status" value="3"/>
</dbReference>
<dbReference type="Pfam" id="PF03178">
    <property type="entry name" value="CPSF_A"/>
    <property type="match status" value="1"/>
</dbReference>